<dbReference type="OMA" id="GERNDCH"/>
<reference evidence="3" key="1">
    <citation type="submission" date="2022-08" db="UniProtKB">
        <authorList>
            <consortium name="EnsemblMetazoa"/>
        </authorList>
    </citation>
    <scope>IDENTIFICATION</scope>
    <source>
        <strain evidence="3">05x7-T-G4-1.051#20</strain>
    </source>
</reference>
<keyword evidence="2" id="KW-0472">Membrane</keyword>
<keyword evidence="2" id="KW-1133">Transmembrane helix</keyword>
<evidence type="ECO:0000313" key="3">
    <source>
        <dbReference type="EnsemblMetazoa" id="G29856.3:cds"/>
    </source>
</evidence>
<protein>
    <submittedName>
        <fullName evidence="3">Uncharacterized protein</fullName>
    </submittedName>
</protein>
<name>A0A8W8LZJ6_MAGGI</name>
<dbReference type="OrthoDB" id="10642835at2759"/>
<feature type="compositionally biased region" description="Polar residues" evidence="1">
    <location>
        <begin position="204"/>
        <end position="227"/>
    </location>
</feature>
<feature type="compositionally biased region" description="Polar residues" evidence="1">
    <location>
        <begin position="27"/>
        <end position="36"/>
    </location>
</feature>
<keyword evidence="2" id="KW-0812">Transmembrane</keyword>
<evidence type="ECO:0000313" key="4">
    <source>
        <dbReference type="Proteomes" id="UP000005408"/>
    </source>
</evidence>
<sequence>MATGKEDNGCSPDQTHPGQGRPISNPIDCTSSTQPSTTIKENEILSTVSDSSDSVNTTYLNTTSSLQSSTEDPSEFNSSSMLIVLPIVIAVSLFLLIVFVCFIICRKKNKSLQKETYNQYSHVDQTDFVDPPADPVRIPQAEIEYEFVEIPVYELEISVPKSSKESGFSETETCSSYLMEKQIFPSPNTLINGPQFSGPKDVSPNPSLNHHENPQSPTQSPNMSLSPANVGADENYFTLTPATPGGFVINEPGLDSGEGRSDYFTLEKIDT</sequence>
<accession>A0A8W8LZJ6</accession>
<dbReference type="Proteomes" id="UP000005408">
    <property type="component" value="Unassembled WGS sequence"/>
</dbReference>
<organism evidence="3 4">
    <name type="scientific">Magallana gigas</name>
    <name type="common">Pacific oyster</name>
    <name type="synonym">Crassostrea gigas</name>
    <dbReference type="NCBI Taxonomy" id="29159"/>
    <lineage>
        <taxon>Eukaryota</taxon>
        <taxon>Metazoa</taxon>
        <taxon>Spiralia</taxon>
        <taxon>Lophotrochozoa</taxon>
        <taxon>Mollusca</taxon>
        <taxon>Bivalvia</taxon>
        <taxon>Autobranchia</taxon>
        <taxon>Pteriomorphia</taxon>
        <taxon>Ostreida</taxon>
        <taxon>Ostreoidea</taxon>
        <taxon>Ostreidae</taxon>
        <taxon>Magallana</taxon>
    </lineage>
</organism>
<feature type="transmembrane region" description="Helical" evidence="2">
    <location>
        <begin position="83"/>
        <end position="105"/>
    </location>
</feature>
<dbReference type="EnsemblMetazoa" id="G29856.3">
    <property type="protein sequence ID" value="G29856.3:cds"/>
    <property type="gene ID" value="G29856"/>
</dbReference>
<feature type="region of interest" description="Disordered" evidence="1">
    <location>
        <begin position="189"/>
        <end position="271"/>
    </location>
</feature>
<evidence type="ECO:0000256" key="1">
    <source>
        <dbReference type="SAM" id="MobiDB-lite"/>
    </source>
</evidence>
<proteinExistence type="predicted"/>
<feature type="compositionally biased region" description="Basic and acidic residues" evidence="1">
    <location>
        <begin position="257"/>
        <end position="271"/>
    </location>
</feature>
<dbReference type="AlphaFoldDB" id="A0A8W8LZJ6"/>
<evidence type="ECO:0000256" key="2">
    <source>
        <dbReference type="SAM" id="Phobius"/>
    </source>
</evidence>
<feature type="region of interest" description="Disordered" evidence="1">
    <location>
        <begin position="1"/>
        <end position="36"/>
    </location>
</feature>
<keyword evidence="4" id="KW-1185">Reference proteome</keyword>